<proteinExistence type="predicted"/>
<evidence type="ECO:0000313" key="3">
    <source>
        <dbReference type="Proteomes" id="UP000627446"/>
    </source>
</evidence>
<dbReference type="Proteomes" id="UP000627446">
    <property type="component" value="Unassembled WGS sequence"/>
</dbReference>
<keyword evidence="1" id="KW-0472">Membrane</keyword>
<evidence type="ECO:0000313" key="2">
    <source>
        <dbReference type="EMBL" id="MBC3879805.1"/>
    </source>
</evidence>
<evidence type="ECO:0000256" key="1">
    <source>
        <dbReference type="SAM" id="Phobius"/>
    </source>
</evidence>
<reference evidence="2" key="1">
    <citation type="submission" date="2020-08" db="EMBL/GenBank/DDBJ databases">
        <title>Novel species isolated from subtropical streams in China.</title>
        <authorList>
            <person name="Lu H."/>
        </authorList>
    </citation>
    <scope>NUCLEOTIDE SEQUENCE</scope>
    <source>
        <strain evidence="2">LX22W</strain>
    </source>
</reference>
<feature type="transmembrane region" description="Helical" evidence="1">
    <location>
        <begin position="78"/>
        <end position="95"/>
    </location>
</feature>
<dbReference type="EMBL" id="JACOFZ010000001">
    <property type="protein sequence ID" value="MBC3879805.1"/>
    <property type="molecule type" value="Genomic_DNA"/>
</dbReference>
<dbReference type="Pfam" id="PF12279">
    <property type="entry name" value="DUF3619"/>
    <property type="match status" value="1"/>
</dbReference>
<protein>
    <submittedName>
        <fullName evidence="2">DUF3619 family protein</fullName>
    </submittedName>
</protein>
<comment type="caution">
    <text evidence="2">The sequence shown here is derived from an EMBL/GenBank/DDBJ whole genome shotgun (WGS) entry which is preliminary data.</text>
</comment>
<keyword evidence="1" id="KW-1133">Transmembrane helix</keyword>
<dbReference type="RefSeq" id="WP_186915625.1">
    <property type="nucleotide sequence ID" value="NZ_JACOFZ010000001.1"/>
</dbReference>
<name>A0A923HH98_9BURK</name>
<keyword evidence="3" id="KW-1185">Reference proteome</keyword>
<dbReference type="AlphaFoldDB" id="A0A923HH98"/>
<sequence length="146" mass="16091">MTYAKEKADIDFAYKVRRAMTESAESISEPTLERLAKARELALSRQKQSSPTAALAFGGILAGNNGASFSQKSWVKKLAFSLPLIVLAVGLYGIFEYEQQQQINDLAEIDAAVLVDELPPDAYVDNGFNAYLNKDNNKPAEQKTEE</sequence>
<keyword evidence="1" id="KW-0812">Transmembrane</keyword>
<gene>
    <name evidence="2" type="ORF">H8K36_00310</name>
</gene>
<organism evidence="2 3">
    <name type="scientific">Undibacterium nitidum</name>
    <dbReference type="NCBI Taxonomy" id="2762298"/>
    <lineage>
        <taxon>Bacteria</taxon>
        <taxon>Pseudomonadati</taxon>
        <taxon>Pseudomonadota</taxon>
        <taxon>Betaproteobacteria</taxon>
        <taxon>Burkholderiales</taxon>
        <taxon>Oxalobacteraceae</taxon>
        <taxon>Undibacterium</taxon>
    </lineage>
</organism>
<dbReference type="InterPro" id="IPR022064">
    <property type="entry name" value="DUF3619"/>
</dbReference>
<accession>A0A923HH98</accession>